<keyword evidence="3" id="KW-1185">Reference proteome</keyword>
<keyword evidence="1" id="KW-1133">Transmembrane helix</keyword>
<evidence type="ECO:0000256" key="1">
    <source>
        <dbReference type="SAM" id="Phobius"/>
    </source>
</evidence>
<proteinExistence type="predicted"/>
<keyword evidence="1" id="KW-0812">Transmembrane</keyword>
<evidence type="ECO:0008006" key="4">
    <source>
        <dbReference type="Google" id="ProtNLM"/>
    </source>
</evidence>
<dbReference type="EMBL" id="JBHSJE010000009">
    <property type="protein sequence ID" value="MFC4981915.1"/>
    <property type="molecule type" value="Genomic_DNA"/>
</dbReference>
<dbReference type="Proteomes" id="UP001595908">
    <property type="component" value="Unassembled WGS sequence"/>
</dbReference>
<dbReference type="RefSeq" id="WP_051709581.1">
    <property type="nucleotide sequence ID" value="NZ_JBHSJE010000009.1"/>
</dbReference>
<reference evidence="3" key="1">
    <citation type="journal article" date="2019" name="Int. J. Syst. Evol. Microbiol.">
        <title>The Global Catalogue of Microorganisms (GCM) 10K type strain sequencing project: providing services to taxonomists for standard genome sequencing and annotation.</title>
        <authorList>
            <consortium name="The Broad Institute Genomics Platform"/>
            <consortium name="The Broad Institute Genome Sequencing Center for Infectious Disease"/>
            <person name="Wu L."/>
            <person name="Ma J."/>
        </authorList>
    </citation>
    <scope>NUCLEOTIDE SEQUENCE [LARGE SCALE GENOMIC DNA]</scope>
    <source>
        <strain evidence="3">ICMP 257</strain>
    </source>
</reference>
<name>A0ABV9VIF0_STRAZ</name>
<comment type="caution">
    <text evidence="2">The sequence shown here is derived from an EMBL/GenBank/DDBJ whole genome shotgun (WGS) entry which is preliminary data.</text>
</comment>
<dbReference type="GeneID" id="31234723"/>
<evidence type="ECO:0000313" key="3">
    <source>
        <dbReference type="Proteomes" id="UP001595908"/>
    </source>
</evidence>
<keyword evidence="1" id="KW-0472">Membrane</keyword>
<protein>
    <recommendedName>
        <fullName evidence="4">Secreted protein</fullName>
    </recommendedName>
</protein>
<evidence type="ECO:0000313" key="2">
    <source>
        <dbReference type="EMBL" id="MFC4981915.1"/>
    </source>
</evidence>
<gene>
    <name evidence="2" type="ORF">ACFPL4_26845</name>
</gene>
<sequence length="210" mass="23197">MNGPGHEVEGGQPKPPRRLWVPIVIVALVFCVGGAAVAGGLWWVADRAESDLLDQEMNCCWEEGATPAWMSKQVGIRFPEQASDRRAGYKVGQRYDTGLLSFVLPSAEAQTYTDRLVPGNIKMSGNTLIKGKDYRPAATFTHLGLPEPETFTRDLRRTSLCPEGLDTPEGAQLQRCIDLFVHEYKPGTTRIYVRSTIEPSMKPPPAGNRQ</sequence>
<accession>A0ABV9VIF0</accession>
<feature type="transmembrane region" description="Helical" evidence="1">
    <location>
        <begin position="20"/>
        <end position="45"/>
    </location>
</feature>
<organism evidence="2 3">
    <name type="scientific">Streptomyces atroolivaceus</name>
    <dbReference type="NCBI Taxonomy" id="66869"/>
    <lineage>
        <taxon>Bacteria</taxon>
        <taxon>Bacillati</taxon>
        <taxon>Actinomycetota</taxon>
        <taxon>Actinomycetes</taxon>
        <taxon>Kitasatosporales</taxon>
        <taxon>Streptomycetaceae</taxon>
        <taxon>Streptomyces</taxon>
    </lineage>
</organism>